<proteinExistence type="predicted"/>
<dbReference type="RefSeq" id="WP_192038132.1">
    <property type="nucleotide sequence ID" value="NZ_JACYWE010000002.1"/>
</dbReference>
<accession>A0A927JAR2</accession>
<feature type="domain" description="SGNH hydrolase-type esterase" evidence="1">
    <location>
        <begin position="13"/>
        <end position="226"/>
    </location>
</feature>
<evidence type="ECO:0000259" key="1">
    <source>
        <dbReference type="Pfam" id="PF13472"/>
    </source>
</evidence>
<sequence length="251" mass="27441">MLPEPSTTPTLLVLGDSLAFYGPSGGLPADDHRIWPSLVAAELGWRTHLCARVGWTSRDAWWALTQDPLVWSAIPRAGAVVIAVAGMDSLPSPLPTALREQIRYVRPSWLRRRVRATYARVQPVLAPLGWPMALPPAVTVAYLERIRGAIDAVRPDIPILAVLPAQHHSRYYGYTQPGQPRTSRAITQWASEKGVPLIDIPAATIDHLRAHEGNPDGIHWGFAAHRRVARLMHTAIVSGESDSPGSARAAR</sequence>
<keyword evidence="2" id="KW-0378">Hydrolase</keyword>
<keyword evidence="3" id="KW-1185">Reference proteome</keyword>
<name>A0A927JAR2_9ACTN</name>
<evidence type="ECO:0000313" key="2">
    <source>
        <dbReference type="EMBL" id="MBD8505651.1"/>
    </source>
</evidence>
<dbReference type="Gene3D" id="3.40.50.1110">
    <property type="entry name" value="SGNH hydrolase"/>
    <property type="match status" value="1"/>
</dbReference>
<dbReference type="InterPro" id="IPR050023">
    <property type="entry name" value="OctT"/>
</dbReference>
<dbReference type="AlphaFoldDB" id="A0A927JAR2"/>
<comment type="caution">
    <text evidence="2">The sequence shown here is derived from an EMBL/GenBank/DDBJ whole genome shotgun (WGS) entry which is preliminary data.</text>
</comment>
<dbReference type="Proteomes" id="UP000642993">
    <property type="component" value="Unassembled WGS sequence"/>
</dbReference>
<dbReference type="NCBIfam" id="NF043016">
    <property type="entry name" value="DigluglyOctase"/>
    <property type="match status" value="1"/>
</dbReference>
<dbReference type="Pfam" id="PF13472">
    <property type="entry name" value="Lipase_GDSL_2"/>
    <property type="match status" value="1"/>
</dbReference>
<reference evidence="2" key="1">
    <citation type="submission" date="2020-09" db="EMBL/GenBank/DDBJ databases">
        <title>Hoyosella lacisalsi sp. nov., a halotolerant actinobacterium isolated from soil of Lake Gudzhirganskoe.</title>
        <authorList>
            <person name="Yang Q."/>
            <person name="Guo P.Y."/>
            <person name="Liu S.W."/>
            <person name="Li F.N."/>
            <person name="Sun C.H."/>
        </authorList>
    </citation>
    <scope>NUCLEOTIDE SEQUENCE</scope>
    <source>
        <strain evidence="2">G463</strain>
    </source>
</reference>
<gene>
    <name evidence="2" type="ORF">HT102_04010</name>
</gene>
<evidence type="ECO:0000313" key="3">
    <source>
        <dbReference type="Proteomes" id="UP000642993"/>
    </source>
</evidence>
<dbReference type="InterPro" id="IPR013830">
    <property type="entry name" value="SGNH_hydro"/>
</dbReference>
<dbReference type="EMBL" id="JACYWE010000002">
    <property type="protein sequence ID" value="MBD8505651.1"/>
    <property type="molecule type" value="Genomic_DNA"/>
</dbReference>
<organism evidence="2 3">
    <name type="scientific">Lolliginicoccus lacisalsi</name>
    <dbReference type="NCBI Taxonomy" id="2742202"/>
    <lineage>
        <taxon>Bacteria</taxon>
        <taxon>Bacillati</taxon>
        <taxon>Actinomycetota</taxon>
        <taxon>Actinomycetes</taxon>
        <taxon>Mycobacteriales</taxon>
        <taxon>Hoyosellaceae</taxon>
        <taxon>Lolliginicoccus</taxon>
    </lineage>
</organism>
<protein>
    <submittedName>
        <fullName evidence="2">SGNH/GDSL hydrolase family protein</fullName>
    </submittedName>
</protein>
<dbReference type="SUPFAM" id="SSF52266">
    <property type="entry name" value="SGNH hydrolase"/>
    <property type="match status" value="1"/>
</dbReference>
<dbReference type="GO" id="GO:0016787">
    <property type="term" value="F:hydrolase activity"/>
    <property type="evidence" value="ECO:0007669"/>
    <property type="project" value="UniProtKB-KW"/>
</dbReference>
<dbReference type="CDD" id="cd00229">
    <property type="entry name" value="SGNH_hydrolase"/>
    <property type="match status" value="1"/>
</dbReference>
<dbReference type="InterPro" id="IPR036514">
    <property type="entry name" value="SGNH_hydro_sf"/>
</dbReference>